<dbReference type="GO" id="GO:0005737">
    <property type="term" value="C:cytoplasm"/>
    <property type="evidence" value="ECO:0007669"/>
    <property type="project" value="UniProtKB-SubCell"/>
</dbReference>
<dbReference type="GO" id="GO:0070403">
    <property type="term" value="F:NAD+ binding"/>
    <property type="evidence" value="ECO:0007669"/>
    <property type="project" value="UniProtKB-UniRule"/>
</dbReference>
<reference evidence="8" key="1">
    <citation type="submission" date="2021-01" db="EMBL/GenBank/DDBJ databases">
        <title>Whole genome shotgun sequence of Sphaerimonospora thailandensis NBRC 107569.</title>
        <authorList>
            <person name="Komaki H."/>
            <person name="Tamura T."/>
        </authorList>
    </citation>
    <scope>NUCLEOTIDE SEQUENCE</scope>
    <source>
        <strain evidence="8">NBRC 107569</strain>
    </source>
</reference>
<organism evidence="8 9">
    <name type="scientific">Sphaerimonospora thailandensis</name>
    <dbReference type="NCBI Taxonomy" id="795644"/>
    <lineage>
        <taxon>Bacteria</taxon>
        <taxon>Bacillati</taxon>
        <taxon>Actinomycetota</taxon>
        <taxon>Actinomycetes</taxon>
        <taxon>Streptosporangiales</taxon>
        <taxon>Streptosporangiaceae</taxon>
        <taxon>Sphaerimonospora</taxon>
    </lineage>
</organism>
<dbReference type="EC" id="2.3.1.286" evidence="5"/>
<dbReference type="SUPFAM" id="SSF52467">
    <property type="entry name" value="DHS-like NAD/FAD-binding domain"/>
    <property type="match status" value="1"/>
</dbReference>
<keyword evidence="9" id="KW-1185">Reference proteome</keyword>
<comment type="caution">
    <text evidence="5">Lacks conserved residue(s) required for the propagation of feature annotation.</text>
</comment>
<keyword evidence="1 5" id="KW-0808">Transferase</keyword>
<feature type="binding site" evidence="5">
    <location>
        <begin position="242"/>
        <end position="244"/>
    </location>
    <ligand>
        <name>NAD(+)</name>
        <dbReference type="ChEBI" id="CHEBI:57540"/>
    </ligand>
</feature>
<feature type="binding site" evidence="5">
    <location>
        <begin position="268"/>
        <end position="270"/>
    </location>
    <ligand>
        <name>NAD(+)</name>
        <dbReference type="ChEBI" id="CHEBI:57540"/>
    </ligand>
</feature>
<dbReference type="HAMAP" id="MF_01967">
    <property type="entry name" value="Sirtuin_ClassII"/>
    <property type="match status" value="1"/>
</dbReference>
<feature type="active site" description="Proton acceptor" evidence="5 6">
    <location>
        <position position="141"/>
    </location>
</feature>
<feature type="binding site" evidence="5 6">
    <location>
        <position position="205"/>
    </location>
    <ligand>
        <name>Zn(2+)</name>
        <dbReference type="ChEBI" id="CHEBI:29105"/>
    </ligand>
</feature>
<dbReference type="InterPro" id="IPR026587">
    <property type="entry name" value="Sirtuin_class_II"/>
</dbReference>
<comment type="caution">
    <text evidence="8">The sequence shown here is derived from an EMBL/GenBank/DDBJ whole genome shotgun (WGS) entry which is preliminary data.</text>
</comment>
<comment type="subcellular location">
    <subcellularLocation>
        <location evidence="5">Cytoplasm</location>
    </subcellularLocation>
</comment>
<keyword evidence="2 5" id="KW-0479">Metal-binding</keyword>
<dbReference type="PANTHER" id="PTHR11085">
    <property type="entry name" value="NAD-DEPENDENT PROTEIN DEACYLASE SIRTUIN-5, MITOCHONDRIAL-RELATED"/>
    <property type="match status" value="1"/>
</dbReference>
<dbReference type="Pfam" id="PF02146">
    <property type="entry name" value="SIR2"/>
    <property type="match status" value="1"/>
</dbReference>
<dbReference type="Proteomes" id="UP000610966">
    <property type="component" value="Unassembled WGS sequence"/>
</dbReference>
<feature type="domain" description="Deacetylase sirtuin-type" evidence="7">
    <location>
        <begin position="17"/>
        <end position="300"/>
    </location>
</feature>
<dbReference type="InterPro" id="IPR026590">
    <property type="entry name" value="Ssirtuin_cat_dom"/>
</dbReference>
<feature type="binding site" evidence="5 6">
    <location>
        <position position="152"/>
    </location>
    <ligand>
        <name>Zn(2+)</name>
        <dbReference type="ChEBI" id="CHEBI:29105"/>
    </ligand>
</feature>
<evidence type="ECO:0000313" key="9">
    <source>
        <dbReference type="Proteomes" id="UP000610966"/>
    </source>
</evidence>
<dbReference type="NCBIfam" id="NF003738">
    <property type="entry name" value="PRK05333.1"/>
    <property type="match status" value="1"/>
</dbReference>
<feature type="binding site" evidence="5 6">
    <location>
        <position position="149"/>
    </location>
    <ligand>
        <name>Zn(2+)</name>
        <dbReference type="ChEBI" id="CHEBI:29105"/>
    </ligand>
</feature>
<evidence type="ECO:0000256" key="4">
    <source>
        <dbReference type="ARBA" id="ARBA00023027"/>
    </source>
</evidence>
<comment type="catalytic activity">
    <reaction evidence="5">
        <text>N(6)-acetyl-L-lysyl-[protein] + NAD(+) + H2O = 2''-O-acetyl-ADP-D-ribose + nicotinamide + L-lysyl-[protein]</text>
        <dbReference type="Rhea" id="RHEA:43636"/>
        <dbReference type="Rhea" id="RHEA-COMP:9752"/>
        <dbReference type="Rhea" id="RHEA-COMP:10731"/>
        <dbReference type="ChEBI" id="CHEBI:15377"/>
        <dbReference type="ChEBI" id="CHEBI:17154"/>
        <dbReference type="ChEBI" id="CHEBI:29969"/>
        <dbReference type="ChEBI" id="CHEBI:57540"/>
        <dbReference type="ChEBI" id="CHEBI:61930"/>
        <dbReference type="ChEBI" id="CHEBI:83767"/>
        <dbReference type="EC" id="2.3.1.286"/>
    </reaction>
</comment>
<feature type="binding site" evidence="5 6">
    <location>
        <position position="200"/>
    </location>
    <ligand>
        <name>Zn(2+)</name>
        <dbReference type="ChEBI" id="CHEBI:29105"/>
    </ligand>
</feature>
<evidence type="ECO:0000256" key="5">
    <source>
        <dbReference type="HAMAP-Rule" id="MF_01967"/>
    </source>
</evidence>
<comment type="cofactor">
    <cofactor evidence="5">
        <name>Zn(2+)</name>
        <dbReference type="ChEBI" id="CHEBI:29105"/>
    </cofactor>
    <text evidence="5">Binds 1 zinc ion per subunit.</text>
</comment>
<evidence type="ECO:0000313" key="8">
    <source>
        <dbReference type="EMBL" id="GIH71682.1"/>
    </source>
</evidence>
<dbReference type="PROSITE" id="PS50305">
    <property type="entry name" value="SIRTUIN"/>
    <property type="match status" value="1"/>
</dbReference>
<feature type="binding site" evidence="5">
    <location>
        <position position="286"/>
    </location>
    <ligand>
        <name>NAD(+)</name>
        <dbReference type="ChEBI" id="CHEBI:57540"/>
    </ligand>
</feature>
<keyword evidence="5" id="KW-0963">Cytoplasm</keyword>
<dbReference type="Gene3D" id="3.40.50.1220">
    <property type="entry name" value="TPP-binding domain"/>
    <property type="match status" value="1"/>
</dbReference>
<dbReference type="PANTHER" id="PTHR11085:SF10">
    <property type="entry name" value="NAD-DEPENDENT PROTEIN DEACYLASE SIRTUIN-5, MITOCHONDRIAL-RELATED"/>
    <property type="match status" value="1"/>
</dbReference>
<dbReference type="GO" id="GO:0008270">
    <property type="term" value="F:zinc ion binding"/>
    <property type="evidence" value="ECO:0007669"/>
    <property type="project" value="UniProtKB-UniRule"/>
</dbReference>
<dbReference type="EMBL" id="BOOG01000038">
    <property type="protein sequence ID" value="GIH71682.1"/>
    <property type="molecule type" value="Genomic_DNA"/>
</dbReference>
<keyword evidence="4 5" id="KW-0520">NAD</keyword>
<dbReference type="InterPro" id="IPR050134">
    <property type="entry name" value="NAD-dep_sirtuin_deacylases"/>
</dbReference>
<evidence type="ECO:0000256" key="6">
    <source>
        <dbReference type="PROSITE-ProRule" id="PRU00236"/>
    </source>
</evidence>
<protein>
    <recommendedName>
        <fullName evidence="5">NAD-dependent protein deacetylase</fullName>
        <ecNumber evidence="5">2.3.1.286</ecNumber>
    </recommendedName>
    <alternativeName>
        <fullName evidence="5">Regulatory protein SIR2 homolog</fullName>
    </alternativeName>
</protein>
<sequence>MIGVVDEGAGSVIDAPAGSPGMFTGPRFRVLVDLVADGDVVILSGAGLSTESGIPDYRGETGRKRRAEPMTYQTFVGSAAARRRYWARSHLGWREIDRARPNAGHRAVAELEAGGLVAGIITQNVDGLHQAAGARQVIELHGALDRVRCLSCGERTSRQWLDQRLRAANPRWHARIDVINPDGDAVLADDQVEGFNIVNCDADGCGGVLKPDVVFFGENVPRPRVEECYELVERAGMLLVLGSSLTVMSGYRFVRHAAERGIPVAIINRGPTRGDAQALLTFDGPLGSTLTRLVSRLEPPRRRPSDSSAST</sequence>
<keyword evidence="3 5" id="KW-0862">Zinc</keyword>
<proteinExistence type="inferred from homology"/>
<dbReference type="Gene3D" id="3.30.1600.10">
    <property type="entry name" value="SIR2/SIRT2 'Small Domain"/>
    <property type="match status" value="1"/>
</dbReference>
<dbReference type="InterPro" id="IPR029035">
    <property type="entry name" value="DHS-like_NAD/FAD-binding_dom"/>
</dbReference>
<comment type="function">
    <text evidence="5">NAD-dependent protein deacetylase which modulates the activities of several enzymes which are inactive in their acetylated form.</text>
</comment>
<evidence type="ECO:0000256" key="2">
    <source>
        <dbReference type="ARBA" id="ARBA00022723"/>
    </source>
</evidence>
<name>A0A8J3RD56_9ACTN</name>
<evidence type="ECO:0000256" key="3">
    <source>
        <dbReference type="ARBA" id="ARBA00022833"/>
    </source>
</evidence>
<accession>A0A8J3RD56</accession>
<dbReference type="InterPro" id="IPR003000">
    <property type="entry name" value="Sirtuin"/>
</dbReference>
<feature type="binding site" evidence="5">
    <location>
        <begin position="123"/>
        <end position="126"/>
    </location>
    <ligand>
        <name>NAD(+)</name>
        <dbReference type="ChEBI" id="CHEBI:57540"/>
    </ligand>
</feature>
<evidence type="ECO:0000259" key="7">
    <source>
        <dbReference type="PROSITE" id="PS50305"/>
    </source>
</evidence>
<comment type="similarity">
    <text evidence="5">Belongs to the sirtuin family. Class II subfamily.</text>
</comment>
<evidence type="ECO:0000256" key="1">
    <source>
        <dbReference type="ARBA" id="ARBA00022679"/>
    </source>
</evidence>
<dbReference type="GO" id="GO:0017136">
    <property type="term" value="F:histone deacetylase activity, NAD-dependent"/>
    <property type="evidence" value="ECO:0007669"/>
    <property type="project" value="TreeGrafter"/>
</dbReference>
<gene>
    <name evidence="8" type="primary">cobB_2</name>
    <name evidence="5" type="synonym">cobB</name>
    <name evidence="8" type="ORF">Mth01_39350</name>
</gene>
<dbReference type="AlphaFoldDB" id="A0A8J3RD56"/>
<dbReference type="InterPro" id="IPR026591">
    <property type="entry name" value="Sirtuin_cat_small_dom_sf"/>
</dbReference>